<reference evidence="1" key="1">
    <citation type="submission" date="2022-11" db="EMBL/GenBank/DDBJ databases">
        <title>Identification and genomic analyses of a novel endophytic actinobacterium Streptomyces endophytica sp. nov. with potential for biocontrol of Yam anthracnose.</title>
        <authorList>
            <person name="Huang X."/>
        </authorList>
    </citation>
    <scope>NUCLEOTIDE SEQUENCE</scope>
    <source>
        <strain evidence="1">HNM0140</strain>
    </source>
</reference>
<evidence type="ECO:0000313" key="2">
    <source>
        <dbReference type="Proteomes" id="UP001164959"/>
    </source>
</evidence>
<dbReference type="RefSeq" id="WP_265364164.1">
    <property type="nucleotide sequence ID" value="NZ_CP110636.1"/>
</dbReference>
<name>A0ABY6PIH7_9ACTN</name>
<proteinExistence type="predicted"/>
<organism evidence="1 2">
    <name type="scientific">Streptomyces endophytica</name>
    <dbReference type="NCBI Taxonomy" id="2991496"/>
    <lineage>
        <taxon>Bacteria</taxon>
        <taxon>Bacillati</taxon>
        <taxon>Actinomycetota</taxon>
        <taxon>Actinomycetes</taxon>
        <taxon>Kitasatosporales</taxon>
        <taxon>Streptomycetaceae</taxon>
        <taxon>Streptomyces</taxon>
    </lineage>
</organism>
<sequence length="273" mass="29828">MRELERQQALARFLTDPLARQAVLDHAPADGPAWPDRRDIADRLRELDQPRVSMFSRLLLANRVAKIADVLPLTAWALGERLPALVEEYSLRSPVLDPKKRHQALAFAGFLQKEAERTAAPGPAYLPDVLAYETALVHIRLAPASAPAPHLSLVTADLHRIRPRLAPSARLLALDHDIEEIVACHDRGEPPPPPSPRRTLLLLQGMPDGSVRQDETNQAVAMLVEACTGSRTLAVAVDELAARLSPSPPPELLAAHCLDLCTSLAERGAITLR</sequence>
<evidence type="ECO:0000313" key="1">
    <source>
        <dbReference type="EMBL" id="UZJ32952.1"/>
    </source>
</evidence>
<keyword evidence="2" id="KW-1185">Reference proteome</keyword>
<dbReference type="EMBL" id="CP110636">
    <property type="protein sequence ID" value="UZJ32952.1"/>
    <property type="molecule type" value="Genomic_DNA"/>
</dbReference>
<accession>A0ABY6PIH7</accession>
<protein>
    <recommendedName>
        <fullName evidence="3">DNA-binding protein</fullName>
    </recommendedName>
</protein>
<dbReference type="Proteomes" id="UP001164959">
    <property type="component" value="Chromosome"/>
</dbReference>
<gene>
    <name evidence="1" type="ORF">OJ254_24980</name>
</gene>
<evidence type="ECO:0008006" key="3">
    <source>
        <dbReference type="Google" id="ProtNLM"/>
    </source>
</evidence>